<name>A0A401IZC8_SPHXE</name>
<sequence length="76" mass="8184">MANDRPKLGACLRDDHKIVIREVAGTFSVSIEPPMAEHDLGGTFAIWKAARGHASGIRLVHRLPIHDLTCSEGLGA</sequence>
<comment type="caution">
    <text evidence="1">The sequence shown here is derived from an EMBL/GenBank/DDBJ whole genome shotgun (WGS) entry which is preliminary data.</text>
</comment>
<protein>
    <submittedName>
        <fullName evidence="1">Uncharacterized protein</fullName>
    </submittedName>
</protein>
<gene>
    <name evidence="1" type="ORF">MBESOW_P0941</name>
</gene>
<accession>A0A401IZC8</accession>
<proteinExistence type="predicted"/>
<dbReference type="RefSeq" id="WP_130752095.1">
    <property type="nucleotide sequence ID" value="NZ_BBQY01000001.1"/>
</dbReference>
<dbReference type="EMBL" id="BBQY01000001">
    <property type="protein sequence ID" value="GBH29687.1"/>
    <property type="molecule type" value="Genomic_DNA"/>
</dbReference>
<reference evidence="1 2" key="1">
    <citation type="submission" date="2014-12" db="EMBL/GenBank/DDBJ databases">
        <title>Whole genome sequencing of Sphingobium xenophagum OW59.</title>
        <authorList>
            <person name="Ohta Y."/>
            <person name="Nishi S."/>
            <person name="Hatada Y."/>
        </authorList>
    </citation>
    <scope>NUCLEOTIDE SEQUENCE [LARGE SCALE GENOMIC DNA]</scope>
    <source>
        <strain evidence="1 2">OW59</strain>
    </source>
</reference>
<keyword evidence="2" id="KW-1185">Reference proteome</keyword>
<organism evidence="1 2">
    <name type="scientific">Sphingobium xenophagum</name>
    <dbReference type="NCBI Taxonomy" id="121428"/>
    <lineage>
        <taxon>Bacteria</taxon>
        <taxon>Pseudomonadati</taxon>
        <taxon>Pseudomonadota</taxon>
        <taxon>Alphaproteobacteria</taxon>
        <taxon>Sphingomonadales</taxon>
        <taxon>Sphingomonadaceae</taxon>
        <taxon>Sphingobium</taxon>
    </lineage>
</organism>
<evidence type="ECO:0000313" key="1">
    <source>
        <dbReference type="EMBL" id="GBH29687.1"/>
    </source>
</evidence>
<evidence type="ECO:0000313" key="2">
    <source>
        <dbReference type="Proteomes" id="UP000290975"/>
    </source>
</evidence>
<dbReference type="AlphaFoldDB" id="A0A401IZC8"/>
<dbReference type="Proteomes" id="UP000290975">
    <property type="component" value="Unassembled WGS sequence"/>
</dbReference>